<evidence type="ECO:0000313" key="6">
    <source>
        <dbReference type="Proteomes" id="UP001197492"/>
    </source>
</evidence>
<keyword evidence="1" id="KW-0238">DNA-binding</keyword>
<name>A0AAW4MUL3_9FIRM</name>
<dbReference type="CDD" id="cd00093">
    <property type="entry name" value="HTH_XRE"/>
    <property type="match status" value="1"/>
</dbReference>
<dbReference type="Proteomes" id="UP001196408">
    <property type="component" value="Unassembled WGS sequence"/>
</dbReference>
<evidence type="ECO:0000313" key="4">
    <source>
        <dbReference type="EMBL" id="MBV3393361.1"/>
    </source>
</evidence>
<dbReference type="PROSITE" id="PS50943">
    <property type="entry name" value="HTH_CROC1"/>
    <property type="match status" value="1"/>
</dbReference>
<gene>
    <name evidence="3" type="ORF">KSV97_09060</name>
    <name evidence="4" type="ORF">KSW06_08890</name>
</gene>
<evidence type="ECO:0000259" key="2">
    <source>
        <dbReference type="PROSITE" id="PS50943"/>
    </source>
</evidence>
<dbReference type="GeneID" id="301324562"/>
<dbReference type="EMBL" id="JAHOEL010000066">
    <property type="protein sequence ID" value="MBV3393361.1"/>
    <property type="molecule type" value="Genomic_DNA"/>
</dbReference>
<organism evidence="3 5">
    <name type="scientific">Catenibacterium mitsuokai</name>
    <dbReference type="NCBI Taxonomy" id="100886"/>
    <lineage>
        <taxon>Bacteria</taxon>
        <taxon>Bacillati</taxon>
        <taxon>Bacillota</taxon>
        <taxon>Erysipelotrichia</taxon>
        <taxon>Erysipelotrichales</taxon>
        <taxon>Coprobacillaceae</taxon>
        <taxon>Catenibacterium</taxon>
    </lineage>
</organism>
<evidence type="ECO:0000313" key="3">
    <source>
        <dbReference type="EMBL" id="MBV3383357.1"/>
    </source>
</evidence>
<keyword evidence="6" id="KW-1185">Reference proteome</keyword>
<sequence length="279" mass="31630">MTLGETIKYYRTQLNLSQAELADKIGVSRQAVTKWETDTGIPDINNIQILAKLFHISIDTLLSSDHHVQSLYESKIEYDIDVLKDFDINLGTLGKVDIEGYEGEKLIITLSSSIYKDLKKDFKIKLDENKARLDIDLETKEYITKDQRRDVNILILLPLQYIHKLECSVLPTSMSVSHIHSDSIELDIKTSLLDLLDIHGHIEIDCNIDMIIKTDEIDGKLDLNAVRSASQLIITSPCLFNTITKGIKTKIIYEGNLDEKSENQIELNGIMSELVIKAD</sequence>
<dbReference type="RefSeq" id="WP_217748066.1">
    <property type="nucleotide sequence ID" value="NZ_JAHOEB010000068.1"/>
</dbReference>
<dbReference type="EMBL" id="JAHOEF010000068">
    <property type="protein sequence ID" value="MBV3383357.1"/>
    <property type="molecule type" value="Genomic_DNA"/>
</dbReference>
<dbReference type="PANTHER" id="PTHR46558:SF13">
    <property type="entry name" value="HTH-TYPE TRANSCRIPTIONAL REGULATOR IMMR"/>
    <property type="match status" value="1"/>
</dbReference>
<dbReference type="InterPro" id="IPR001387">
    <property type="entry name" value="Cro/C1-type_HTH"/>
</dbReference>
<evidence type="ECO:0000256" key="1">
    <source>
        <dbReference type="ARBA" id="ARBA00023125"/>
    </source>
</evidence>
<comment type="caution">
    <text evidence="3">The sequence shown here is derived from an EMBL/GenBank/DDBJ whole genome shotgun (WGS) entry which is preliminary data.</text>
</comment>
<dbReference type="SMART" id="SM00530">
    <property type="entry name" value="HTH_XRE"/>
    <property type="match status" value="1"/>
</dbReference>
<dbReference type="GO" id="GO:0003677">
    <property type="term" value="F:DNA binding"/>
    <property type="evidence" value="ECO:0007669"/>
    <property type="project" value="UniProtKB-KW"/>
</dbReference>
<dbReference type="Proteomes" id="UP001197492">
    <property type="component" value="Unassembled WGS sequence"/>
</dbReference>
<dbReference type="PANTHER" id="PTHR46558">
    <property type="entry name" value="TRACRIPTIONAL REGULATORY PROTEIN-RELATED-RELATED"/>
    <property type="match status" value="1"/>
</dbReference>
<feature type="domain" description="HTH cro/C1-type" evidence="2">
    <location>
        <begin position="7"/>
        <end position="61"/>
    </location>
</feature>
<evidence type="ECO:0000313" key="5">
    <source>
        <dbReference type="Proteomes" id="UP001196408"/>
    </source>
</evidence>
<dbReference type="AlphaFoldDB" id="A0AAW4MUL3"/>
<protein>
    <submittedName>
        <fullName evidence="3">Helix-turn-helix domain-containing protein</fullName>
    </submittedName>
</protein>
<proteinExistence type="predicted"/>
<accession>A0AAW4MUL3</accession>
<reference evidence="3 6" key="1">
    <citation type="submission" date="2021-06" db="EMBL/GenBank/DDBJ databases">
        <title>Collection of gut derived symbiotic bacterial strains cultured from healthy donors.</title>
        <authorList>
            <person name="Lin H."/>
            <person name="Littmann E."/>
            <person name="Pamer E.G."/>
        </authorList>
    </citation>
    <scope>NUCLEOTIDE SEQUENCE</scope>
    <source>
        <strain evidence="4 6">MSK.21.70</strain>
        <strain evidence="3">MSK.21.82</strain>
    </source>
</reference>
<dbReference type="Pfam" id="PF01381">
    <property type="entry name" value="HTH_3"/>
    <property type="match status" value="1"/>
</dbReference>